<sequence length="266" mass="29229">MAKNNSFIKLDGTLDGLTFYRQNGESFVKTQSKISKNRIMKDPSFKRTRENMIEFAGASKAGKAFRDGFASMVKLMGDAYISARLSGVMKLINSVGVGKRGERDIDIVLHHAMLRGFEFNKKLPLKSIFYAPYPMPEIDESRRVVTWTVTDFDTDAFVNAPENATHFKLVLATSYVSNYLFNKNTGAFDPENELVNGTGGQGYSDAIPLGGMVGSDIRLEVDMSAIASVPATTALFAGVGILFYQEINGEFYEFAQGNTMKVAVSG</sequence>
<dbReference type="EMBL" id="BAABBI010000003">
    <property type="protein sequence ID" value="GAA3788784.1"/>
    <property type="molecule type" value="Genomic_DNA"/>
</dbReference>
<keyword evidence="2" id="KW-1185">Reference proteome</keyword>
<comment type="caution">
    <text evidence="1">The sequence shown here is derived from an EMBL/GenBank/DDBJ whole genome shotgun (WGS) entry which is preliminary data.</text>
</comment>
<evidence type="ECO:0000313" key="1">
    <source>
        <dbReference type="EMBL" id="GAA3788784.1"/>
    </source>
</evidence>
<organism evidence="1 2">
    <name type="scientific">Corallibacter vietnamensis</name>
    <dbReference type="NCBI Taxonomy" id="904130"/>
    <lineage>
        <taxon>Bacteria</taxon>
        <taxon>Pseudomonadati</taxon>
        <taxon>Bacteroidota</taxon>
        <taxon>Flavobacteriia</taxon>
        <taxon>Flavobacteriales</taxon>
        <taxon>Flavobacteriaceae</taxon>
        <taxon>Corallibacter</taxon>
    </lineage>
</organism>
<dbReference type="Proteomes" id="UP001501456">
    <property type="component" value="Unassembled WGS sequence"/>
</dbReference>
<evidence type="ECO:0000313" key="2">
    <source>
        <dbReference type="Proteomes" id="UP001501456"/>
    </source>
</evidence>
<accession>A0ABP7HCA4</accession>
<dbReference type="RefSeq" id="WP_344730484.1">
    <property type="nucleotide sequence ID" value="NZ_BAABBI010000003.1"/>
</dbReference>
<reference evidence="2" key="1">
    <citation type="journal article" date="2019" name="Int. J. Syst. Evol. Microbiol.">
        <title>The Global Catalogue of Microorganisms (GCM) 10K type strain sequencing project: providing services to taxonomists for standard genome sequencing and annotation.</title>
        <authorList>
            <consortium name="The Broad Institute Genomics Platform"/>
            <consortium name="The Broad Institute Genome Sequencing Center for Infectious Disease"/>
            <person name="Wu L."/>
            <person name="Ma J."/>
        </authorList>
    </citation>
    <scope>NUCLEOTIDE SEQUENCE [LARGE SCALE GENOMIC DNA]</scope>
    <source>
        <strain evidence="2">JCM 17525</strain>
    </source>
</reference>
<gene>
    <name evidence="1" type="ORF">GCM10022271_21660</name>
</gene>
<proteinExistence type="predicted"/>
<name>A0ABP7HCA4_9FLAO</name>
<protein>
    <submittedName>
        <fullName evidence="1">Uncharacterized protein</fullName>
    </submittedName>
</protein>